<name>A0A542W2B6_ZYMMB</name>
<dbReference type="InterPro" id="IPR000182">
    <property type="entry name" value="GNAT_dom"/>
</dbReference>
<dbReference type="PROSITE" id="PS51186">
    <property type="entry name" value="GNAT"/>
    <property type="match status" value="1"/>
</dbReference>
<dbReference type="PANTHER" id="PTHR41368">
    <property type="entry name" value="PROTEIN YGHO"/>
    <property type="match status" value="1"/>
</dbReference>
<evidence type="ECO:0000259" key="1">
    <source>
        <dbReference type="PROSITE" id="PS51186"/>
    </source>
</evidence>
<dbReference type="Proteomes" id="UP000316887">
    <property type="component" value="Unassembled WGS sequence"/>
</dbReference>
<comment type="caution">
    <text evidence="2">The sequence shown here is derived from an EMBL/GenBank/DDBJ whole genome shotgun (WGS) entry which is preliminary data.</text>
</comment>
<dbReference type="GO" id="GO:0016747">
    <property type="term" value="F:acyltransferase activity, transferring groups other than amino-acyl groups"/>
    <property type="evidence" value="ECO:0007669"/>
    <property type="project" value="InterPro"/>
</dbReference>
<feature type="domain" description="N-acetyltransferase" evidence="1">
    <location>
        <begin position="39"/>
        <end position="205"/>
    </location>
</feature>
<reference evidence="2 3" key="1">
    <citation type="submission" date="2019-06" db="EMBL/GenBank/DDBJ databases">
        <title>Genome sequencing of Zymomonas mobilis strains for genetic engineering and biofuel applications.</title>
        <authorList>
            <person name="Teravest M."/>
        </authorList>
    </citation>
    <scope>NUCLEOTIDE SEQUENCE [LARGE SCALE GENOMIC DNA]</scope>
    <source>
        <strain evidence="2 3">AN0101</strain>
    </source>
</reference>
<dbReference type="EMBL" id="VFOF01000001">
    <property type="protein sequence ID" value="TQL17730.1"/>
    <property type="molecule type" value="Genomic_DNA"/>
</dbReference>
<organism evidence="2 3">
    <name type="scientific">Zymomonas mobilis</name>
    <dbReference type="NCBI Taxonomy" id="542"/>
    <lineage>
        <taxon>Bacteria</taxon>
        <taxon>Pseudomonadati</taxon>
        <taxon>Pseudomonadota</taxon>
        <taxon>Alphaproteobacteria</taxon>
        <taxon>Sphingomonadales</taxon>
        <taxon>Zymomonadaceae</taxon>
        <taxon>Zymomonas</taxon>
    </lineage>
</organism>
<dbReference type="CDD" id="cd04301">
    <property type="entry name" value="NAT_SF"/>
    <property type="match status" value="1"/>
</dbReference>
<dbReference type="SUPFAM" id="SSF55729">
    <property type="entry name" value="Acyl-CoA N-acyltransferases (Nat)"/>
    <property type="match status" value="1"/>
</dbReference>
<dbReference type="InterPro" id="IPR039968">
    <property type="entry name" value="BcerS-like"/>
</dbReference>
<sequence length="403" mass="46874">MPYVVKRLLKMKRPDIILMADLKIYPIGTTQSRNLNRFIEVAYQLNKDNPNWIAPLRSELREQLNSEKNPWFEHATAEYFLAERNGELVGRISAQIDQLVQQSPPEQGGGKDVGMWGMFEAVDEEVAHALLKTVEKWHEKRGVKKLIGPISLSIWEEPGLLIKGHDHSPTIMMGHQRPEYRGWIEDYGHQGIKDLFTYELDITKPFPEIIQKIVASGEKNHRITIRPARKKDFISEAKILMDILNDAWSKNWGYIPLTDHEIEHARHNLEPIVYDELIMIAEIDGEPAAFMMTLPDVNEKLAEFKGKLFPFNFIKMLWWLRHPKVRTMRVPLMGVRKKFQASRLAGQMAFMMIEYIRRNSVKDFGATRGEIGWILDNNQGMRSIATAIKSEVNRIYRIYQKDI</sequence>
<dbReference type="PANTHER" id="PTHR41368:SF1">
    <property type="entry name" value="PROTEIN YGHO"/>
    <property type="match status" value="1"/>
</dbReference>
<protein>
    <recommendedName>
        <fullName evidence="1">N-acetyltransferase domain-containing protein</fullName>
    </recommendedName>
</protein>
<proteinExistence type="predicted"/>
<dbReference type="Gene3D" id="3.40.630.30">
    <property type="match status" value="1"/>
</dbReference>
<dbReference type="AlphaFoldDB" id="A0A542W2B6"/>
<evidence type="ECO:0000313" key="3">
    <source>
        <dbReference type="Proteomes" id="UP000316887"/>
    </source>
</evidence>
<accession>A0A542W2B6</accession>
<gene>
    <name evidence="2" type="ORF">FBY58_1333</name>
</gene>
<dbReference type="InterPro" id="IPR016181">
    <property type="entry name" value="Acyl_CoA_acyltransferase"/>
</dbReference>
<evidence type="ECO:0000313" key="2">
    <source>
        <dbReference type="EMBL" id="TQL17730.1"/>
    </source>
</evidence>